<proteinExistence type="predicted"/>
<evidence type="ECO:0000313" key="7">
    <source>
        <dbReference type="Proteomes" id="UP000095284"/>
    </source>
</evidence>
<keyword evidence="3" id="KW-1133">Transmembrane helix</keyword>
<evidence type="ECO:0000313" key="9">
    <source>
        <dbReference type="WBParaSite" id="BXY_0130700.1"/>
    </source>
</evidence>
<keyword evidence="1" id="KW-1015">Disulfide bond</keyword>
<evidence type="ECO:0000259" key="5">
    <source>
        <dbReference type="PROSITE" id="PS50215"/>
    </source>
</evidence>
<comment type="caution">
    <text evidence="2">Lacks conserved residue(s) required for the propagation of feature annotation.</text>
</comment>
<dbReference type="InterPro" id="IPR036436">
    <property type="entry name" value="Disintegrin_dom_sf"/>
</dbReference>
<dbReference type="eggNOG" id="KOG3658">
    <property type="taxonomic scope" value="Eukaryota"/>
</dbReference>
<dbReference type="PROSITE" id="PS50214">
    <property type="entry name" value="DISINTEGRIN_2"/>
    <property type="match status" value="1"/>
</dbReference>
<evidence type="ECO:0000313" key="6">
    <source>
        <dbReference type="EMBL" id="CAD5235006.1"/>
    </source>
</evidence>
<feature type="binding site" evidence="2">
    <location>
        <position position="350"/>
    </location>
    <ligand>
        <name>Zn(2+)</name>
        <dbReference type="ChEBI" id="CHEBI:29105"/>
        <note>catalytic</note>
    </ligand>
</feature>
<dbReference type="InterPro" id="IPR001762">
    <property type="entry name" value="Disintegrin_dom"/>
</dbReference>
<dbReference type="GO" id="GO:0005886">
    <property type="term" value="C:plasma membrane"/>
    <property type="evidence" value="ECO:0007669"/>
    <property type="project" value="TreeGrafter"/>
</dbReference>
<dbReference type="OrthoDB" id="2131567at2759"/>
<reference evidence="9" key="1">
    <citation type="submission" date="2016-11" db="UniProtKB">
        <authorList>
            <consortium name="WormBaseParasite"/>
        </authorList>
    </citation>
    <scope>IDENTIFICATION</scope>
</reference>
<dbReference type="PROSITE" id="PS50215">
    <property type="entry name" value="ADAM_MEPRO"/>
    <property type="match status" value="1"/>
</dbReference>
<dbReference type="SMART" id="SM00050">
    <property type="entry name" value="DISIN"/>
    <property type="match status" value="1"/>
</dbReference>
<evidence type="ECO:0000313" key="8">
    <source>
        <dbReference type="Proteomes" id="UP000659654"/>
    </source>
</evidence>
<protein>
    <submittedName>
        <fullName evidence="6">(pine wood nematode) hypothetical protein</fullName>
    </submittedName>
</protein>
<keyword evidence="3" id="KW-0472">Membrane</keyword>
<dbReference type="GO" id="GO:0004222">
    <property type="term" value="F:metalloendopeptidase activity"/>
    <property type="evidence" value="ECO:0007669"/>
    <property type="project" value="InterPro"/>
</dbReference>
<dbReference type="SUPFAM" id="SSF57552">
    <property type="entry name" value="Blood coagulation inhibitor (disintegrin)"/>
    <property type="match status" value="1"/>
</dbReference>
<dbReference type="Pfam" id="PF16698">
    <property type="entry name" value="ADAM17_MPD"/>
    <property type="match status" value="1"/>
</dbReference>
<reference evidence="6" key="2">
    <citation type="submission" date="2020-09" db="EMBL/GenBank/DDBJ databases">
        <authorList>
            <person name="Kikuchi T."/>
        </authorList>
    </citation>
    <scope>NUCLEOTIDE SEQUENCE</scope>
    <source>
        <strain evidence="6">Ka4C1</strain>
    </source>
</reference>
<dbReference type="InterPro" id="IPR024079">
    <property type="entry name" value="MetalloPept_cat_dom_sf"/>
</dbReference>
<evidence type="ECO:0000256" key="1">
    <source>
        <dbReference type="ARBA" id="ARBA00023157"/>
    </source>
</evidence>
<feature type="binding site" evidence="2">
    <location>
        <position position="346"/>
    </location>
    <ligand>
        <name>Zn(2+)</name>
        <dbReference type="ChEBI" id="CHEBI:29105"/>
        <note>catalytic</note>
    </ligand>
</feature>
<dbReference type="Pfam" id="PF13574">
    <property type="entry name" value="Reprolysin_2"/>
    <property type="match status" value="1"/>
</dbReference>
<dbReference type="InterPro" id="IPR001590">
    <property type="entry name" value="Peptidase_M12B"/>
</dbReference>
<dbReference type="Gene3D" id="4.10.70.30">
    <property type="match status" value="1"/>
</dbReference>
<feature type="active site" evidence="2">
    <location>
        <position position="347"/>
    </location>
</feature>
<dbReference type="SMR" id="A0A1I7RKS3"/>
<gene>
    <name evidence="6" type="ORF">BXYJ_LOCUS15097</name>
</gene>
<dbReference type="Proteomes" id="UP000659654">
    <property type="component" value="Unassembled WGS sequence"/>
</dbReference>
<dbReference type="InterPro" id="IPR032029">
    <property type="entry name" value="ADAM17_MPD"/>
</dbReference>
<name>A0A1I7RKS3_BURXY</name>
<organism evidence="7 9">
    <name type="scientific">Bursaphelenchus xylophilus</name>
    <name type="common">Pinewood nematode worm</name>
    <name type="synonym">Aphelenchoides xylophilus</name>
    <dbReference type="NCBI Taxonomy" id="6326"/>
    <lineage>
        <taxon>Eukaryota</taxon>
        <taxon>Metazoa</taxon>
        <taxon>Ecdysozoa</taxon>
        <taxon>Nematoda</taxon>
        <taxon>Chromadorea</taxon>
        <taxon>Rhabditida</taxon>
        <taxon>Tylenchina</taxon>
        <taxon>Tylenchomorpha</taxon>
        <taxon>Aphelenchoidea</taxon>
        <taxon>Aphelenchoididae</taxon>
        <taxon>Bursaphelenchus</taxon>
    </lineage>
</organism>
<feature type="binding site" evidence="2">
    <location>
        <position position="356"/>
    </location>
    <ligand>
        <name>Zn(2+)</name>
        <dbReference type="ChEBI" id="CHEBI:29105"/>
        <note>catalytic</note>
    </ligand>
</feature>
<dbReference type="SUPFAM" id="SSF55486">
    <property type="entry name" value="Metalloproteases ('zincins'), catalytic domain"/>
    <property type="match status" value="1"/>
</dbReference>
<accession>A0A1I7RKS3</accession>
<feature type="transmembrane region" description="Helical" evidence="3">
    <location>
        <begin position="616"/>
        <end position="638"/>
    </location>
</feature>
<evidence type="ECO:0000256" key="3">
    <source>
        <dbReference type="SAM" id="Phobius"/>
    </source>
</evidence>
<dbReference type="Proteomes" id="UP000095284">
    <property type="component" value="Unplaced"/>
</dbReference>
<dbReference type="EMBL" id="CAJFDI010000006">
    <property type="protein sequence ID" value="CAD5235006.1"/>
    <property type="molecule type" value="Genomic_DNA"/>
</dbReference>
<dbReference type="PANTHER" id="PTHR45702">
    <property type="entry name" value="ADAM10/ADAM17 METALLOPEPTIDASE FAMILY MEMBER"/>
    <property type="match status" value="1"/>
</dbReference>
<keyword evidence="8" id="KW-1185">Reference proteome</keyword>
<evidence type="ECO:0000256" key="2">
    <source>
        <dbReference type="PROSITE-ProRule" id="PRU00276"/>
    </source>
</evidence>
<dbReference type="GO" id="GO:0007219">
    <property type="term" value="P:Notch signaling pathway"/>
    <property type="evidence" value="ECO:0007669"/>
    <property type="project" value="TreeGrafter"/>
</dbReference>
<evidence type="ECO:0000259" key="4">
    <source>
        <dbReference type="PROSITE" id="PS50214"/>
    </source>
</evidence>
<dbReference type="EMBL" id="CAJFCV020000006">
    <property type="protein sequence ID" value="CAG9131119.1"/>
    <property type="molecule type" value="Genomic_DNA"/>
</dbReference>
<dbReference type="Gene3D" id="3.40.390.10">
    <property type="entry name" value="Collagenase (Catalytic Domain)"/>
    <property type="match status" value="1"/>
</dbReference>
<dbReference type="InterPro" id="IPR051489">
    <property type="entry name" value="ADAM_Metalloproteinase"/>
</dbReference>
<dbReference type="Pfam" id="PF00200">
    <property type="entry name" value="Disintegrin"/>
    <property type="match status" value="1"/>
</dbReference>
<keyword evidence="2" id="KW-0862">Zinc</keyword>
<dbReference type="Gene3D" id="4.10.70.10">
    <property type="entry name" value="Disintegrin domain"/>
    <property type="match status" value="1"/>
</dbReference>
<dbReference type="FunFam" id="4.10.70.10:FF:000003">
    <property type="entry name" value="Disintegrin and metalloproteinase domain-containing protein 17"/>
    <property type="match status" value="1"/>
</dbReference>
<dbReference type="Proteomes" id="UP000582659">
    <property type="component" value="Unassembled WGS sequence"/>
</dbReference>
<dbReference type="GO" id="GO:0046872">
    <property type="term" value="F:metal ion binding"/>
    <property type="evidence" value="ECO:0007669"/>
    <property type="project" value="UniProtKB-KW"/>
</dbReference>
<dbReference type="GO" id="GO:0006509">
    <property type="term" value="P:membrane protein ectodomain proteolysis"/>
    <property type="evidence" value="ECO:0007669"/>
    <property type="project" value="TreeGrafter"/>
</dbReference>
<dbReference type="WBParaSite" id="BXY_0130700.1">
    <property type="protein sequence ID" value="BXY_0130700.1"/>
    <property type="gene ID" value="BXY_0130700"/>
</dbReference>
<dbReference type="AlphaFoldDB" id="A0A1I7RKS3"/>
<dbReference type="PANTHER" id="PTHR45702:SF6">
    <property type="entry name" value="DISINTEGRIN AND METALLOPROTEINASE DOMAIN-CONTAINING PROTEIN 17"/>
    <property type="match status" value="1"/>
</dbReference>
<keyword evidence="3" id="KW-0812">Transmembrane</keyword>
<feature type="domain" description="Peptidase M12B" evidence="5">
    <location>
        <begin position="179"/>
        <end position="415"/>
    </location>
</feature>
<keyword evidence="2" id="KW-0479">Metal-binding</keyword>
<sequence length="674" mass="75513">MLSLLAFTGHVLAVDFLRNFDVVVTNLYTNNHGSDLLTFTAFTRNFKVLLEHGSAPFFRDFTLVSSDGRQLVSDLFRSSRFYAARVKGVPYSSGFLTVGVEPGEIYGRLDLVNDTLFIEPHTDGKSLVYWQSDLDLEGLRNHSGTKLSQEKPRYLFSYKPDSFFDQFRVKRESKPVKKNRCEIKLVADYAFFKLIGNGNYANAARYLVNLIERVNDIFKPVDWGHDKNGDRLVNLGFSIKEIKILDEPDKDIHHFNSDSNYHDADSIQVLKSFSEKEGSPTCLTILISGKVFAMSILGLANIGTQFERGVCATKPINGTYMNTAVISVQRSSGLMITRVVDLVVAHEIGHTWGSYHDDKDNERCVPKDSPDGRYLMYESSNSGYDKNNNCFSPCSKQAIHRVLYMVLDQCFVDERKSMCGNGILEPGEECDPGGQLLLGHTDDNNRCCTSKCKFKGNATCSPRHSECCSASCSYLSPAHVCQAHNNDACKRSAFCTGKGDKCPAPLPVADGTECVDEGVCKRGECVSFCHNTKGPNWSPCICGNVTDSCLRCCRSPEGVCMPVEPHRYLQEGSICIQGRCNKKHECVKEVTDAASHFWRIIKDFRDNPSPKHFADYIVFIIILGSLFIWVPCGLFISYRDRSNRQSRIVMTDDNEPTLVLGPKRVKSHSQLRSP</sequence>
<feature type="domain" description="Disintegrin" evidence="4">
    <location>
        <begin position="416"/>
        <end position="510"/>
    </location>
</feature>